<dbReference type="SUPFAM" id="SSF116726">
    <property type="entry name" value="TrkA C-terminal domain-like"/>
    <property type="match status" value="2"/>
</dbReference>
<evidence type="ECO:0000313" key="10">
    <source>
        <dbReference type="EMBL" id="GGJ11262.1"/>
    </source>
</evidence>
<dbReference type="InterPro" id="IPR006037">
    <property type="entry name" value="RCK_C"/>
</dbReference>
<feature type="transmembrane region" description="Helical" evidence="8">
    <location>
        <begin position="348"/>
        <end position="368"/>
    </location>
</feature>
<gene>
    <name evidence="10" type="ORF">GCM10011320_18000</name>
</gene>
<keyword evidence="3" id="KW-0813">Transport</keyword>
<dbReference type="PANTHER" id="PTHR30445">
    <property type="entry name" value="K(+)_H(+) ANTIPORTER SUBUNIT KHTT"/>
    <property type="match status" value="1"/>
</dbReference>
<dbReference type="InterPro" id="IPR036721">
    <property type="entry name" value="RCK_C_sf"/>
</dbReference>
<reference evidence="10" key="2">
    <citation type="submission" date="2020-09" db="EMBL/GenBank/DDBJ databases">
        <authorList>
            <person name="Sun Q."/>
            <person name="Zhou Y."/>
        </authorList>
    </citation>
    <scope>NUCLEOTIDE SEQUENCE</scope>
    <source>
        <strain evidence="10">CGMCC 1.3617</strain>
    </source>
</reference>
<dbReference type="GO" id="GO:0005886">
    <property type="term" value="C:plasma membrane"/>
    <property type="evidence" value="ECO:0007669"/>
    <property type="project" value="UniProtKB-SubCell"/>
</dbReference>
<dbReference type="AlphaFoldDB" id="A0A917NMK3"/>
<dbReference type="GO" id="GO:0008324">
    <property type="term" value="F:monoatomic cation transmembrane transporter activity"/>
    <property type="evidence" value="ECO:0007669"/>
    <property type="project" value="InterPro"/>
</dbReference>
<dbReference type="PANTHER" id="PTHR30445:SF3">
    <property type="entry name" value="TRANSPORT PROTEIN YIDE-RELATED"/>
    <property type="match status" value="1"/>
</dbReference>
<evidence type="ECO:0000259" key="9">
    <source>
        <dbReference type="PROSITE" id="PS51202"/>
    </source>
</evidence>
<sequence length="524" mass="52957">MDLLAGILEGSPMLALFMAIGLGYALGQVPVLGVTFGAGAVLFSGLAIGAIAPRSAPPGLVGTLGLLMFLYGTGIQYGPQCVAGLKGPGLRWILLALVAVVAALFAAQAVGGLLGLPAATQAGMFAGAGTSTSALQAAITAAGGGPEPTIGYAVAYPIGVIGPILLMSFMLRLFRPTIPVAAPALRHAEVTLRPGRAPCTVAEITAGLPAGVTVVAMRREHQNAPAEPGARLAGGDGLLILGPPAAIDQAVALLGEEEEGRLGKDRAAYDMVRVIVSKPAFRGRTLATMPMPPFPIRVAQVRRGDSVMPAGPELELEYGDVLVLLAESGRRPEVAAHFGDSVKGNAELSFVSIGIGMALGLLVGMISIPLPGGGGFSLGVAGGPLVVALILGWRGSSFGIGWRMPVAANMVLRNFGLSIFLGQVAIASGRPFVDTVAAQGPAVLAGAALVLATIVLTVLLIGHLLLRISIDDLFGVCAGATGNPAILAGANRLLGSDRADIGYAIVFPTMTIAKIVAVQLMLGQ</sequence>
<accession>A0A917NMK3</accession>
<evidence type="ECO:0000256" key="5">
    <source>
        <dbReference type="ARBA" id="ARBA00022692"/>
    </source>
</evidence>
<feature type="domain" description="RCK C-terminal" evidence="9">
    <location>
        <begin position="257"/>
        <end position="341"/>
    </location>
</feature>
<dbReference type="PROSITE" id="PS51202">
    <property type="entry name" value="RCK_C"/>
    <property type="match status" value="2"/>
</dbReference>
<dbReference type="NCBIfam" id="TIGR01625">
    <property type="entry name" value="YidE_YbjL_dupl"/>
    <property type="match status" value="1"/>
</dbReference>
<feature type="transmembrane region" description="Helical" evidence="8">
    <location>
        <begin position="7"/>
        <end position="26"/>
    </location>
</feature>
<evidence type="ECO:0000256" key="4">
    <source>
        <dbReference type="ARBA" id="ARBA00022475"/>
    </source>
</evidence>
<keyword evidence="7 8" id="KW-0472">Membrane</keyword>
<evidence type="ECO:0000256" key="7">
    <source>
        <dbReference type="ARBA" id="ARBA00023136"/>
    </source>
</evidence>
<feature type="transmembrane region" description="Helical" evidence="8">
    <location>
        <begin position="501"/>
        <end position="522"/>
    </location>
</feature>
<evidence type="ECO:0000256" key="3">
    <source>
        <dbReference type="ARBA" id="ARBA00022448"/>
    </source>
</evidence>
<dbReference type="Pfam" id="PF06826">
    <property type="entry name" value="Asp-Al_Ex"/>
    <property type="match status" value="2"/>
</dbReference>
<feature type="transmembrane region" description="Helical" evidence="8">
    <location>
        <begin position="59"/>
        <end position="78"/>
    </location>
</feature>
<evidence type="ECO:0000256" key="1">
    <source>
        <dbReference type="ARBA" id="ARBA00004651"/>
    </source>
</evidence>
<dbReference type="InterPro" id="IPR006512">
    <property type="entry name" value="YidE_YbjL"/>
</dbReference>
<protein>
    <submittedName>
        <fullName evidence="10">Transporter</fullName>
    </submittedName>
</protein>
<feature type="transmembrane region" description="Helical" evidence="8">
    <location>
        <begin position="414"/>
        <end position="433"/>
    </location>
</feature>
<dbReference type="InterPro" id="IPR050144">
    <property type="entry name" value="AAE_transporter"/>
</dbReference>
<evidence type="ECO:0000256" key="8">
    <source>
        <dbReference type="SAM" id="Phobius"/>
    </source>
</evidence>
<comment type="subcellular location">
    <subcellularLocation>
        <location evidence="1">Cell membrane</location>
        <topology evidence="1">Multi-pass membrane protein</topology>
    </subcellularLocation>
</comment>
<keyword evidence="6 8" id="KW-1133">Transmembrane helix</keyword>
<feature type="transmembrane region" description="Helical" evidence="8">
    <location>
        <begin position="32"/>
        <end position="52"/>
    </location>
</feature>
<feature type="domain" description="RCK C-terminal" evidence="9">
    <location>
        <begin position="175"/>
        <end position="256"/>
    </location>
</feature>
<proteinExistence type="inferred from homology"/>
<dbReference type="GO" id="GO:0006813">
    <property type="term" value="P:potassium ion transport"/>
    <property type="evidence" value="ECO:0007669"/>
    <property type="project" value="InterPro"/>
</dbReference>
<evidence type="ECO:0000256" key="2">
    <source>
        <dbReference type="ARBA" id="ARBA00009854"/>
    </source>
</evidence>
<feature type="transmembrane region" description="Helical" evidence="8">
    <location>
        <begin position="374"/>
        <end position="393"/>
    </location>
</feature>
<dbReference type="Proteomes" id="UP000661507">
    <property type="component" value="Unassembled WGS sequence"/>
</dbReference>
<keyword evidence="4" id="KW-1003">Cell membrane</keyword>
<name>A0A917NMK3_9PROT</name>
<dbReference type="EMBL" id="BMKW01000004">
    <property type="protein sequence ID" value="GGJ11262.1"/>
    <property type="molecule type" value="Genomic_DNA"/>
</dbReference>
<comment type="similarity">
    <text evidence="2">Belongs to the AAE transporter (TC 2.A.81) family.</text>
</comment>
<reference evidence="10" key="1">
    <citation type="journal article" date="2014" name="Int. J. Syst. Evol. Microbiol.">
        <title>Complete genome sequence of Corynebacterium casei LMG S-19264T (=DSM 44701T), isolated from a smear-ripened cheese.</title>
        <authorList>
            <consortium name="US DOE Joint Genome Institute (JGI-PGF)"/>
            <person name="Walter F."/>
            <person name="Albersmeier A."/>
            <person name="Kalinowski J."/>
            <person name="Ruckert C."/>
        </authorList>
    </citation>
    <scope>NUCLEOTIDE SEQUENCE</scope>
    <source>
        <strain evidence="10">CGMCC 1.3617</strain>
    </source>
</reference>
<organism evidence="10 11">
    <name type="scientific">Neoroseomonas lacus</name>
    <dbReference type="NCBI Taxonomy" id="287609"/>
    <lineage>
        <taxon>Bacteria</taxon>
        <taxon>Pseudomonadati</taxon>
        <taxon>Pseudomonadota</taxon>
        <taxon>Alphaproteobacteria</taxon>
        <taxon>Acetobacterales</taxon>
        <taxon>Acetobacteraceae</taxon>
        <taxon>Neoroseomonas</taxon>
    </lineage>
</organism>
<evidence type="ECO:0000313" key="11">
    <source>
        <dbReference type="Proteomes" id="UP000661507"/>
    </source>
</evidence>
<comment type="caution">
    <text evidence="10">The sequence shown here is derived from an EMBL/GenBank/DDBJ whole genome shotgun (WGS) entry which is preliminary data.</text>
</comment>
<evidence type="ECO:0000256" key="6">
    <source>
        <dbReference type="ARBA" id="ARBA00022989"/>
    </source>
</evidence>
<feature type="transmembrane region" description="Helical" evidence="8">
    <location>
        <begin position="90"/>
        <end position="116"/>
    </location>
</feature>
<keyword evidence="5 8" id="KW-0812">Transmembrane</keyword>
<feature type="transmembrane region" description="Helical" evidence="8">
    <location>
        <begin position="150"/>
        <end position="171"/>
    </location>
</feature>
<keyword evidence="11" id="KW-1185">Reference proteome</keyword>
<dbReference type="Pfam" id="PF02080">
    <property type="entry name" value="TrkA_C"/>
    <property type="match status" value="1"/>
</dbReference>
<feature type="transmembrane region" description="Helical" evidence="8">
    <location>
        <begin position="445"/>
        <end position="466"/>
    </location>
</feature>